<keyword evidence="2" id="KW-0472">Membrane</keyword>
<name>A0A8T0TP18_PANVG</name>
<sequence length="226" mass="23451">MLAPILPALSPAAARAAAPSLRSWLMLGPILPAPPPAAARASTPPPRRSLSSSVFYAHPSLTPQLRSARPRPRRSTGSAPPPAAWGLFRLGVVGAPDVYPPPRPAEAKIAAVGVRDCPHLAGAAAPPLPRGSCARIAGATSHPSSLGATFASGHLTGNRGSRTGSDRFFLPCSQVDLDGGSGERQHNAGLLAGLLFLILSNRSQVFFSSQIFLGFYITVLSLLFDN</sequence>
<feature type="transmembrane region" description="Helical" evidence="2">
    <location>
        <begin position="205"/>
        <end position="224"/>
    </location>
</feature>
<evidence type="ECO:0000313" key="4">
    <source>
        <dbReference type="Proteomes" id="UP000823388"/>
    </source>
</evidence>
<dbReference type="EMBL" id="CM029043">
    <property type="protein sequence ID" value="KAG2612610.1"/>
    <property type="molecule type" value="Genomic_DNA"/>
</dbReference>
<dbReference type="AlphaFoldDB" id="A0A8T0TP18"/>
<dbReference type="PANTHER" id="PTHR33922:SF2">
    <property type="entry name" value="OS07G0589600 PROTEIN"/>
    <property type="match status" value="1"/>
</dbReference>
<gene>
    <name evidence="3" type="ORF">PVAP13_4KG313800</name>
</gene>
<accession>A0A8T0TP18</accession>
<protein>
    <submittedName>
        <fullName evidence="3">Uncharacterized protein</fullName>
    </submittedName>
</protein>
<evidence type="ECO:0000313" key="3">
    <source>
        <dbReference type="EMBL" id="KAG2612610.1"/>
    </source>
</evidence>
<dbReference type="PANTHER" id="PTHR33922">
    <property type="entry name" value="OS01G0888066 PROTEIN-RELATED"/>
    <property type="match status" value="1"/>
</dbReference>
<comment type="caution">
    <text evidence="3">The sequence shown here is derived from an EMBL/GenBank/DDBJ whole genome shotgun (WGS) entry which is preliminary data.</text>
</comment>
<organism evidence="3 4">
    <name type="scientific">Panicum virgatum</name>
    <name type="common">Blackwell switchgrass</name>
    <dbReference type="NCBI Taxonomy" id="38727"/>
    <lineage>
        <taxon>Eukaryota</taxon>
        <taxon>Viridiplantae</taxon>
        <taxon>Streptophyta</taxon>
        <taxon>Embryophyta</taxon>
        <taxon>Tracheophyta</taxon>
        <taxon>Spermatophyta</taxon>
        <taxon>Magnoliopsida</taxon>
        <taxon>Liliopsida</taxon>
        <taxon>Poales</taxon>
        <taxon>Poaceae</taxon>
        <taxon>PACMAD clade</taxon>
        <taxon>Panicoideae</taxon>
        <taxon>Panicodae</taxon>
        <taxon>Paniceae</taxon>
        <taxon>Panicinae</taxon>
        <taxon>Panicum</taxon>
        <taxon>Panicum sect. Hiantes</taxon>
    </lineage>
</organism>
<keyword evidence="2" id="KW-0812">Transmembrane</keyword>
<proteinExistence type="predicted"/>
<evidence type="ECO:0000256" key="2">
    <source>
        <dbReference type="SAM" id="Phobius"/>
    </source>
</evidence>
<keyword evidence="4" id="KW-1185">Reference proteome</keyword>
<feature type="region of interest" description="Disordered" evidence="1">
    <location>
        <begin position="61"/>
        <end position="82"/>
    </location>
</feature>
<keyword evidence="2" id="KW-1133">Transmembrane helix</keyword>
<dbReference type="Proteomes" id="UP000823388">
    <property type="component" value="Chromosome 4K"/>
</dbReference>
<reference evidence="3" key="1">
    <citation type="submission" date="2020-05" db="EMBL/GenBank/DDBJ databases">
        <title>WGS assembly of Panicum virgatum.</title>
        <authorList>
            <person name="Lovell J.T."/>
            <person name="Jenkins J."/>
            <person name="Shu S."/>
            <person name="Juenger T.E."/>
            <person name="Schmutz J."/>
        </authorList>
    </citation>
    <scope>NUCLEOTIDE SEQUENCE</scope>
    <source>
        <strain evidence="3">AP13</strain>
    </source>
</reference>
<evidence type="ECO:0000256" key="1">
    <source>
        <dbReference type="SAM" id="MobiDB-lite"/>
    </source>
</evidence>